<dbReference type="Gene3D" id="3.30.70.3290">
    <property type="match status" value="1"/>
</dbReference>
<feature type="domain" description="Carrier" evidence="5">
    <location>
        <begin position="1740"/>
        <end position="1816"/>
    </location>
</feature>
<keyword evidence="3" id="KW-0808">Transferase</keyword>
<dbReference type="InterPro" id="IPR049551">
    <property type="entry name" value="PKS_DH_C"/>
</dbReference>
<dbReference type="InterPro" id="IPR014043">
    <property type="entry name" value="Acyl_transferase_dom"/>
</dbReference>
<dbReference type="SUPFAM" id="SSF47336">
    <property type="entry name" value="ACP-like"/>
    <property type="match status" value="1"/>
</dbReference>
<dbReference type="GO" id="GO:0006633">
    <property type="term" value="P:fatty acid biosynthetic process"/>
    <property type="evidence" value="ECO:0007669"/>
    <property type="project" value="InterPro"/>
</dbReference>
<dbReference type="Gene3D" id="3.40.366.10">
    <property type="entry name" value="Malonyl-Coenzyme A Acyl Carrier Protein, domain 2"/>
    <property type="match status" value="1"/>
</dbReference>
<keyword evidence="2" id="KW-0597">Phosphoprotein</keyword>
<dbReference type="InterPro" id="IPR020806">
    <property type="entry name" value="PKS_PP-bd"/>
</dbReference>
<dbReference type="InterPro" id="IPR016036">
    <property type="entry name" value="Malonyl_transacylase_ACP-bd"/>
</dbReference>
<proteinExistence type="predicted"/>
<dbReference type="InterPro" id="IPR049900">
    <property type="entry name" value="PKS_mFAS_DH"/>
</dbReference>
<dbReference type="PROSITE" id="PS52004">
    <property type="entry name" value="KS3_2"/>
    <property type="match status" value="1"/>
</dbReference>
<dbReference type="Pfam" id="PF00698">
    <property type="entry name" value="Acyl_transf_1"/>
    <property type="match status" value="1"/>
</dbReference>
<dbReference type="CDD" id="cd08955">
    <property type="entry name" value="KR_2_FAS_SDR_x"/>
    <property type="match status" value="1"/>
</dbReference>
<dbReference type="SMART" id="SM00827">
    <property type="entry name" value="PKS_AT"/>
    <property type="match status" value="1"/>
</dbReference>
<dbReference type="SUPFAM" id="SSF55048">
    <property type="entry name" value="Probable ACP-binding domain of malonyl-CoA ACP transacylase"/>
    <property type="match status" value="1"/>
</dbReference>
<dbReference type="BioCyc" id="MetaCyc:MONOMER-20796"/>
<feature type="domain" description="PKS/mFAS DH" evidence="7">
    <location>
        <begin position="948"/>
        <end position="1237"/>
    </location>
</feature>
<evidence type="ECO:0000256" key="3">
    <source>
        <dbReference type="ARBA" id="ARBA00022679"/>
    </source>
</evidence>
<evidence type="ECO:0000256" key="1">
    <source>
        <dbReference type="ARBA" id="ARBA00022450"/>
    </source>
</evidence>
<dbReference type="PROSITE" id="PS00606">
    <property type="entry name" value="KS3_1"/>
    <property type="match status" value="1"/>
</dbReference>
<gene>
    <name evidence="8" type="primary">cyrD</name>
</gene>
<dbReference type="PROSITE" id="PS52019">
    <property type="entry name" value="PKS_MFAS_DH"/>
    <property type="match status" value="1"/>
</dbReference>
<dbReference type="InterPro" id="IPR016035">
    <property type="entry name" value="Acyl_Trfase/lysoPLipase"/>
</dbReference>
<dbReference type="InterPro" id="IPR057326">
    <property type="entry name" value="KR_dom"/>
</dbReference>
<dbReference type="InterPro" id="IPR036736">
    <property type="entry name" value="ACP-like_sf"/>
</dbReference>
<dbReference type="InterPro" id="IPR050091">
    <property type="entry name" value="PKS_NRPS_Biosynth_Enz"/>
</dbReference>
<dbReference type="PROSITE" id="PS00012">
    <property type="entry name" value="PHOSPHOPANTETHEINE"/>
    <property type="match status" value="1"/>
</dbReference>
<dbReference type="SMART" id="SM00825">
    <property type="entry name" value="PKS_KS"/>
    <property type="match status" value="1"/>
</dbReference>
<feature type="active site" description="Proton donor; for dehydratase activity" evidence="4">
    <location>
        <position position="1158"/>
    </location>
</feature>
<dbReference type="InterPro" id="IPR018201">
    <property type="entry name" value="Ketoacyl_synth_AS"/>
</dbReference>
<reference evidence="8" key="1">
    <citation type="journal article" date="2008" name="Appl. Environ. Microbiol.">
        <title>Characterization of the gene cluster responsible for cylindrospermopsin biosynthesis.</title>
        <authorList>
            <person name="Mihali T.K."/>
            <person name="Kellmann R."/>
            <person name="Muenchhoff J."/>
            <person name="Barrow K.D."/>
            <person name="Neilan B.A."/>
        </authorList>
    </citation>
    <scope>NUCLEOTIDE SEQUENCE</scope>
    <source>
        <strain evidence="8">AWT205</strain>
    </source>
</reference>
<dbReference type="InterPro" id="IPR020841">
    <property type="entry name" value="PKS_Beta-ketoAc_synthase_dom"/>
</dbReference>
<keyword evidence="1" id="KW-0596">Phosphopantetheine</keyword>
<dbReference type="InterPro" id="IPR020807">
    <property type="entry name" value="PKS_DH"/>
</dbReference>
<dbReference type="PROSITE" id="PS50075">
    <property type="entry name" value="CARRIER"/>
    <property type="match status" value="1"/>
</dbReference>
<dbReference type="CDD" id="cd00833">
    <property type="entry name" value="PKS"/>
    <property type="match status" value="1"/>
</dbReference>
<dbReference type="Pfam" id="PF22621">
    <property type="entry name" value="CurL-like_PKS_C"/>
    <property type="match status" value="1"/>
</dbReference>
<dbReference type="Pfam" id="PF14765">
    <property type="entry name" value="PS-DH"/>
    <property type="match status" value="1"/>
</dbReference>
<dbReference type="GO" id="GO:0004315">
    <property type="term" value="F:3-oxoacyl-[acyl-carrier-protein] synthase activity"/>
    <property type="evidence" value="ECO:0007669"/>
    <property type="project" value="InterPro"/>
</dbReference>
<dbReference type="PANTHER" id="PTHR43775:SF37">
    <property type="entry name" value="SI:DKEY-61P9.11"/>
    <property type="match status" value="1"/>
</dbReference>
<dbReference type="InterPro" id="IPR016039">
    <property type="entry name" value="Thiolase-like"/>
</dbReference>
<dbReference type="InterPro" id="IPR036291">
    <property type="entry name" value="NAD(P)-bd_dom_sf"/>
</dbReference>
<dbReference type="EMBL" id="EU140798">
    <property type="protein sequence ID" value="ABX60152.1"/>
    <property type="molecule type" value="Genomic_DNA"/>
</dbReference>
<dbReference type="GO" id="GO:0031177">
    <property type="term" value="F:phosphopantetheine binding"/>
    <property type="evidence" value="ECO:0007669"/>
    <property type="project" value="InterPro"/>
</dbReference>
<dbReference type="FunFam" id="3.40.366.10:FF:000002">
    <property type="entry name" value="Probable polyketide synthase 2"/>
    <property type="match status" value="1"/>
</dbReference>
<dbReference type="SUPFAM" id="SSF51735">
    <property type="entry name" value="NAD(P)-binding Rossmann-fold domains"/>
    <property type="match status" value="2"/>
</dbReference>
<feature type="active site" description="Proton acceptor; for dehydratase activity" evidence="4">
    <location>
        <position position="980"/>
    </location>
</feature>
<dbReference type="InterPro" id="IPR014031">
    <property type="entry name" value="Ketoacyl_synth_C"/>
</dbReference>
<dbReference type="Gene3D" id="3.40.50.720">
    <property type="entry name" value="NAD(P)-binding Rossmann-like Domain"/>
    <property type="match status" value="1"/>
</dbReference>
<feature type="domain" description="Ketosynthase family 3 (KS3)" evidence="6">
    <location>
        <begin position="62"/>
        <end position="482"/>
    </location>
</feature>
<dbReference type="InterPro" id="IPR009081">
    <property type="entry name" value="PP-bd_ACP"/>
</dbReference>
<dbReference type="FunFam" id="3.40.47.10:FF:000019">
    <property type="entry name" value="Polyketide synthase type I"/>
    <property type="match status" value="1"/>
</dbReference>
<dbReference type="SMART" id="SM00826">
    <property type="entry name" value="PKS_DH"/>
    <property type="match status" value="1"/>
</dbReference>
<dbReference type="SUPFAM" id="SSF52151">
    <property type="entry name" value="FabD/lysophospholipase-like"/>
    <property type="match status" value="1"/>
</dbReference>
<dbReference type="GO" id="GO:0004312">
    <property type="term" value="F:fatty acid synthase activity"/>
    <property type="evidence" value="ECO:0007669"/>
    <property type="project" value="TreeGrafter"/>
</dbReference>
<dbReference type="Gene3D" id="1.10.1200.10">
    <property type="entry name" value="ACP-like"/>
    <property type="match status" value="1"/>
</dbReference>
<dbReference type="InterPro" id="IPR013968">
    <property type="entry name" value="PKS_KR"/>
</dbReference>
<feature type="region of interest" description="C-terminal hotdog fold" evidence="4">
    <location>
        <begin position="1098"/>
        <end position="1237"/>
    </location>
</feature>
<sequence length="1876" mass="206425">MRSKFNINVTLLVCLIIIPYFPTTLMKVPITANEDAATLLQRVGLSLKEAHQQLEAMQRRAHEPIAIVGLGLRFPGADSPQTFWKLLQNGVDMVTEIPSDRWAVDEYYDPQPGCPGKMYIREAAFVDAVDKFDASFFDISPREAANIDPQHRMLLEVAWEALERAGIAPSQLMDSQTGVFVGMSENDYYAHLENTGDHHNVYAATGNSNYYAPGRLSYLLGLQGPNMVVDSACSSSLVAVHLACNSLRMGECDLALAGGVQLMLIPDPMIGTAQLNAFATDGRSKTFDAAADGYGRGEGCGMIVLKRISDAIVADDPILAVIRGSAVNHGGRSSGLTAPNKLSQEALLRQALQNAKVQPEAVSYIEAHGTGTQLGDPIEVGALTTVFGSSRSEPLWIGSVKTNIGHLEPAAGIAGLIKVILSLQEKQIPPSLHFQNPNPFIDWESSPVQVPTQCVPWTGKERVAGVSSFGMSGTNCHLVVAEAPVRQNEKSENAPERPCHILTLSAKTEAALNALVARYMAFLREAPAISLADLCYSANVGRNLFAHRLSFISENIAQLSEQLEHCPQQATMPTQHNVILDNQLSPQIAFLFTGQGSQYINMGRELYETQPTFRRIMDECDDILHPLLGESILNILYTSPSKLNQTVYTQPALFAFEYALAKLWISWGIEPDVVLGHSVGEYVAACLAGVFSLEDGLKLIASRGCLMQALPPGKMLSIRSNEIGVKALIAPYSAEVSIAAINGQQSVVISGKAEIIDNLAAEFASEGIKTHLITVSHAFHSPMMTPMLKAFRDVASTISYRSPSLSLISNGTGQLATKEVATPDYWVRHVHSTVRFADGIATLAEQNTDILLEVGPKPILLGMAKQIYSENGSASHPLMLPSLREDGNDWQQMLSTCGQLVVNGVKIDWAGFDKDYSRHKILLPTYPFQRERYWIESSVKKPQKQELRPMLDKMIRLPSENKVVFETEFGVRQMPHISDHQIYGEVIVPGAVLASLIFNAAQVLYPDYQHELTDIAFYQPIIFHDDDTVIVQAIFSPDKSQENQSHQTFPPMSFQIISFMPDGPLENKPKVHVTGCLRMLRDAQPPTLSPTEIRQRCPHTVNGHDWYNSLVKQKFEMGPSFRWVQQLWHGENEALTRLHIPDVVGSVSGHQLHGILLDGSLSTTAVMEYEYGDSATRVPLSFASLQLYKPVTGTEWWCYARKIGEFKYDFQIMNEIGETLVKAIGFVLREASPEKFLRTTYVHNWLVDIEWQAQSTSLVPSDGTISGSCLVLSDQHGTGAALAQRLDNAGVPVTMIYADLILDNYELIFRTLPDLQQVVYLWGLDQKEDCHPMKQAEDNCTSVLYLVQALLNTYSTPPSLLIVTCDAQAVVEQDRVNGFAQSSLLGLAKVIMLEHPELSCVYMDVEAGYLQQDVANTIFTQLKRGHLSKDGEESQLAWRNGQAYVARLSQYKPKSEQLVEIRSDRSYLITGGRGGVGLQIARWLVEKGAKHLVLLGRSQTSSEVSLVLDELESAGAQIIVAQADISDEKVLAQILTNLTVPLCGVIHAAGVLDDASLLQQTPAKLKKVLLPKAEGAWILHNLTLEQRLDFFVLFSSASSLLGAPGQANYSAANAFLDGLAAYRRGRGLPCLSICWGAWDQVGMAARQGLLDKLPQRGEEAIPLQKGLDLFGELLNEPAAQIGVIPIQWTRFLDHQKGNLPFYEKFSKSSRKAQSYDSMAVSHTEDIQRKLKQAAVQDRPKLLEVHLRSQVAQLLGINVAELPNEEGIGFVTLGLDSLTSIELRNSLQRTLDCSLPVTFAFDYPTIEIAVKYLTQVVIAPMESTASQQTDSLSAMFTDTSSIGRILDNETDVLDSEMQSDEDESLSTLIQKLSTHLD</sequence>
<evidence type="ECO:0000259" key="5">
    <source>
        <dbReference type="PROSITE" id="PS50075"/>
    </source>
</evidence>
<dbReference type="InterPro" id="IPR001227">
    <property type="entry name" value="Ac_transferase_dom_sf"/>
</dbReference>
<evidence type="ECO:0000256" key="2">
    <source>
        <dbReference type="ARBA" id="ARBA00022553"/>
    </source>
</evidence>
<evidence type="ECO:0000313" key="8">
    <source>
        <dbReference type="EMBL" id="ABX60152.1"/>
    </source>
</evidence>
<dbReference type="Gene3D" id="3.10.129.110">
    <property type="entry name" value="Polyketide synthase dehydratase"/>
    <property type="match status" value="1"/>
</dbReference>
<dbReference type="InterPro" id="IPR014030">
    <property type="entry name" value="Ketoacyl_synth_N"/>
</dbReference>
<dbReference type="Pfam" id="PF21089">
    <property type="entry name" value="PKS_DH_N"/>
    <property type="match status" value="1"/>
</dbReference>
<dbReference type="Pfam" id="PF00550">
    <property type="entry name" value="PP-binding"/>
    <property type="match status" value="1"/>
</dbReference>
<dbReference type="Pfam" id="PF00109">
    <property type="entry name" value="ketoacyl-synt"/>
    <property type="match status" value="1"/>
</dbReference>
<dbReference type="SMART" id="SM00823">
    <property type="entry name" value="PKS_PP"/>
    <property type="match status" value="1"/>
</dbReference>
<name>B0LI28_9CYAN</name>
<evidence type="ECO:0000259" key="6">
    <source>
        <dbReference type="PROSITE" id="PS52004"/>
    </source>
</evidence>
<dbReference type="InterPro" id="IPR042104">
    <property type="entry name" value="PKS_dehydratase_sf"/>
</dbReference>
<protein>
    <submittedName>
        <fullName evidence="8">Polyketide synthase</fullName>
    </submittedName>
</protein>
<dbReference type="Pfam" id="PF08659">
    <property type="entry name" value="KR"/>
    <property type="match status" value="1"/>
</dbReference>
<dbReference type="SMART" id="SM00822">
    <property type="entry name" value="PKS_KR"/>
    <property type="match status" value="1"/>
</dbReference>
<organism evidence="8">
    <name type="scientific">Cylindrospermopsis raciborskii AWT205</name>
    <dbReference type="NCBI Taxonomy" id="478021"/>
    <lineage>
        <taxon>Bacteria</taxon>
        <taxon>Bacillati</taxon>
        <taxon>Cyanobacteriota</taxon>
        <taxon>Cyanophyceae</taxon>
        <taxon>Nostocales</taxon>
        <taxon>Aphanizomenonaceae</taxon>
        <taxon>Cylindrospermopsis</taxon>
    </lineage>
</organism>
<dbReference type="SUPFAM" id="SSF53901">
    <property type="entry name" value="Thiolase-like"/>
    <property type="match status" value="1"/>
</dbReference>
<dbReference type="Pfam" id="PF02801">
    <property type="entry name" value="Ketoacyl-synt_C"/>
    <property type="match status" value="1"/>
</dbReference>
<accession>B0LI28</accession>
<dbReference type="PANTHER" id="PTHR43775">
    <property type="entry name" value="FATTY ACID SYNTHASE"/>
    <property type="match status" value="1"/>
</dbReference>
<dbReference type="Gene3D" id="3.40.47.10">
    <property type="match status" value="1"/>
</dbReference>
<dbReference type="InterPro" id="IPR049552">
    <property type="entry name" value="PKS_DH_N"/>
</dbReference>
<dbReference type="InterPro" id="IPR006162">
    <property type="entry name" value="Ppantetheine_attach_site"/>
</dbReference>
<evidence type="ECO:0000256" key="4">
    <source>
        <dbReference type="PROSITE-ProRule" id="PRU01363"/>
    </source>
</evidence>
<evidence type="ECO:0000259" key="7">
    <source>
        <dbReference type="PROSITE" id="PS52019"/>
    </source>
</evidence>
<dbReference type="SMART" id="SM01294">
    <property type="entry name" value="PKS_PP_betabranch"/>
    <property type="match status" value="1"/>
</dbReference>
<feature type="region of interest" description="N-terminal hotdog fold" evidence="4">
    <location>
        <begin position="948"/>
        <end position="1084"/>
    </location>
</feature>